<comment type="caution">
    <text evidence="3">The sequence shown here is derived from an EMBL/GenBank/DDBJ whole genome shotgun (WGS) entry which is preliminary data.</text>
</comment>
<protein>
    <recommendedName>
        <fullName evidence="2">DUF1279 domain-containing protein</fullName>
    </recommendedName>
</protein>
<gene>
    <name evidence="3" type="ORF">B0J11DRAFT_302248</name>
</gene>
<dbReference type="PANTHER" id="PTHR21377:SF0">
    <property type="entry name" value="PROTEIN FAM210B, MITOCHONDRIAL"/>
    <property type="match status" value="1"/>
</dbReference>
<dbReference type="EMBL" id="JAGMWT010000007">
    <property type="protein sequence ID" value="KAH7125321.1"/>
    <property type="molecule type" value="Genomic_DNA"/>
</dbReference>
<evidence type="ECO:0000259" key="2">
    <source>
        <dbReference type="Pfam" id="PF06916"/>
    </source>
</evidence>
<dbReference type="GO" id="GO:0005739">
    <property type="term" value="C:mitochondrion"/>
    <property type="evidence" value="ECO:0007669"/>
    <property type="project" value="TreeGrafter"/>
</dbReference>
<accession>A0A9P9DVJ6</accession>
<evidence type="ECO:0000313" key="4">
    <source>
        <dbReference type="Proteomes" id="UP000700596"/>
    </source>
</evidence>
<dbReference type="InterPro" id="IPR009688">
    <property type="entry name" value="FAM210A/B-like_dom"/>
</dbReference>
<feature type="region of interest" description="Disordered" evidence="1">
    <location>
        <begin position="71"/>
        <end position="99"/>
    </location>
</feature>
<dbReference type="Pfam" id="PF06916">
    <property type="entry name" value="FAM210A-B_dom"/>
    <property type="match status" value="1"/>
</dbReference>
<dbReference type="AlphaFoldDB" id="A0A9P9DVJ6"/>
<dbReference type="OrthoDB" id="426386at2759"/>
<proteinExistence type="predicted"/>
<dbReference type="Proteomes" id="UP000700596">
    <property type="component" value="Unassembled WGS sequence"/>
</dbReference>
<evidence type="ECO:0000256" key="1">
    <source>
        <dbReference type="SAM" id="MobiDB-lite"/>
    </source>
</evidence>
<reference evidence="3" key="1">
    <citation type="journal article" date="2021" name="Nat. Commun.">
        <title>Genetic determinants of endophytism in the Arabidopsis root mycobiome.</title>
        <authorList>
            <person name="Mesny F."/>
            <person name="Miyauchi S."/>
            <person name="Thiergart T."/>
            <person name="Pickel B."/>
            <person name="Atanasova L."/>
            <person name="Karlsson M."/>
            <person name="Huettel B."/>
            <person name="Barry K.W."/>
            <person name="Haridas S."/>
            <person name="Chen C."/>
            <person name="Bauer D."/>
            <person name="Andreopoulos W."/>
            <person name="Pangilinan J."/>
            <person name="LaButti K."/>
            <person name="Riley R."/>
            <person name="Lipzen A."/>
            <person name="Clum A."/>
            <person name="Drula E."/>
            <person name="Henrissat B."/>
            <person name="Kohler A."/>
            <person name="Grigoriev I.V."/>
            <person name="Martin F.M."/>
            <person name="Hacquard S."/>
        </authorList>
    </citation>
    <scope>NUCLEOTIDE SEQUENCE</scope>
    <source>
        <strain evidence="3">MPI-CAGE-CH-0243</strain>
    </source>
</reference>
<sequence>MRSPRIWPEQLLFRGVLFPQSSTATRQTAPALRSFFTSTQPLTRANGSLNFLKQTPLRLARPRHPLTSRFRSLRFRSDKPSPQRPDPTPHLGSPEPAPSLSQRLKKLSREYGWTAVGLYFALSALDFPFCFLAVRYIGADTIGHYEHVVVEYIKGLLRVPFPNMGISESTRSPAGELAEATAREGDWTGELEEAEARNEGAGASIWTQLTLAYVIHKSFIFVRVPLTAAILPKVVKTLRKWGWNVGKRSPKSG</sequence>
<evidence type="ECO:0000313" key="3">
    <source>
        <dbReference type="EMBL" id="KAH7125321.1"/>
    </source>
</evidence>
<dbReference type="PANTHER" id="PTHR21377">
    <property type="entry name" value="PROTEIN FAM210B, MITOCHONDRIAL"/>
    <property type="match status" value="1"/>
</dbReference>
<name>A0A9P9DVJ6_9PLEO</name>
<organism evidence="3 4">
    <name type="scientific">Dendryphion nanum</name>
    <dbReference type="NCBI Taxonomy" id="256645"/>
    <lineage>
        <taxon>Eukaryota</taxon>
        <taxon>Fungi</taxon>
        <taxon>Dikarya</taxon>
        <taxon>Ascomycota</taxon>
        <taxon>Pezizomycotina</taxon>
        <taxon>Dothideomycetes</taxon>
        <taxon>Pleosporomycetidae</taxon>
        <taxon>Pleosporales</taxon>
        <taxon>Torulaceae</taxon>
        <taxon>Dendryphion</taxon>
    </lineage>
</organism>
<feature type="domain" description="DUF1279" evidence="2">
    <location>
        <begin position="102"/>
        <end position="232"/>
    </location>
</feature>
<keyword evidence="4" id="KW-1185">Reference proteome</keyword>
<dbReference type="InterPro" id="IPR045866">
    <property type="entry name" value="FAM210A/B-like"/>
</dbReference>